<feature type="domain" description="CHRD" evidence="2">
    <location>
        <begin position="81"/>
        <end position="228"/>
    </location>
</feature>
<protein>
    <recommendedName>
        <fullName evidence="2">CHRD domain-containing protein</fullName>
    </recommendedName>
</protein>
<evidence type="ECO:0000256" key="1">
    <source>
        <dbReference type="SAM" id="MobiDB-lite"/>
    </source>
</evidence>
<organism evidence="3 4">
    <name type="scientific">Enhygromyxa salina</name>
    <dbReference type="NCBI Taxonomy" id="215803"/>
    <lineage>
        <taxon>Bacteria</taxon>
        <taxon>Pseudomonadati</taxon>
        <taxon>Myxococcota</taxon>
        <taxon>Polyangia</taxon>
        <taxon>Nannocystales</taxon>
        <taxon>Nannocystaceae</taxon>
        <taxon>Enhygromyxa</taxon>
    </lineage>
</organism>
<dbReference type="Pfam" id="PF07452">
    <property type="entry name" value="CHRD"/>
    <property type="match status" value="1"/>
</dbReference>
<dbReference type="Proteomes" id="UP000031599">
    <property type="component" value="Unassembled WGS sequence"/>
</dbReference>
<feature type="region of interest" description="Disordered" evidence="1">
    <location>
        <begin position="1"/>
        <end position="90"/>
    </location>
</feature>
<name>A0A0C1Z8V7_9BACT</name>
<comment type="caution">
    <text evidence="3">The sequence shown here is derived from an EMBL/GenBank/DDBJ whole genome shotgun (WGS) entry which is preliminary data.</text>
</comment>
<sequence>MLAGCNRDSKPAQDGSVELISTANAAPPPSVELDPSVGGEPGPVYEAYLNPMQEPAEESDAPKAAPAMFRSSTPSKTRAQRVADGHRGHGKVRFSKDLSRAWVDVKIEGVAVDTINMFHIHCGKPGVLGPILVDFSLLSESIQANFVDDGVFSVEVTNEVITATAEHGHGALAAFTAGCLVGSASLEVDKPTKVSTVAGMAAIAAEGELYFNLHTTGQTFYGDLRGQILPPD</sequence>
<accession>A0A0C1Z8V7</accession>
<evidence type="ECO:0000313" key="4">
    <source>
        <dbReference type="Proteomes" id="UP000031599"/>
    </source>
</evidence>
<dbReference type="EMBL" id="JMCC02000081">
    <property type="protein sequence ID" value="KIG14054.1"/>
    <property type="molecule type" value="Genomic_DNA"/>
</dbReference>
<dbReference type="InterPro" id="IPR010895">
    <property type="entry name" value="CHRD"/>
</dbReference>
<gene>
    <name evidence="3" type="ORF">DB30_07321</name>
</gene>
<dbReference type="AlphaFoldDB" id="A0A0C1Z8V7"/>
<reference evidence="3 4" key="1">
    <citation type="submission" date="2014-12" db="EMBL/GenBank/DDBJ databases">
        <title>Genome assembly of Enhygromyxa salina DSM 15201.</title>
        <authorList>
            <person name="Sharma G."/>
            <person name="Subramanian S."/>
        </authorList>
    </citation>
    <scope>NUCLEOTIDE SEQUENCE [LARGE SCALE GENOMIC DNA]</scope>
    <source>
        <strain evidence="3 4">DSM 15201</strain>
    </source>
</reference>
<proteinExistence type="predicted"/>
<evidence type="ECO:0000313" key="3">
    <source>
        <dbReference type="EMBL" id="KIG14054.1"/>
    </source>
</evidence>
<evidence type="ECO:0000259" key="2">
    <source>
        <dbReference type="Pfam" id="PF07452"/>
    </source>
</evidence>